<sequence length="110" mass="11941">MIEFQCTVQEGCIAGTLRSELDHTIESCCLEVLGVDQGPVTVNWVDIPKGFGFRGGHPSTTSIVRGKIPDGCDKGTRSELMSRIGDEWCRITGAKQDELIVSARDISWAG</sequence>
<dbReference type="InterPro" id="IPR014347">
    <property type="entry name" value="Tautomerase/MIF_sf"/>
</dbReference>
<accession>A0A381WNK9</accession>
<protein>
    <recommendedName>
        <fullName evidence="2">4-oxalocrotonate tautomerase domain-containing protein</fullName>
    </recommendedName>
</protein>
<reference evidence="1" key="1">
    <citation type="submission" date="2018-05" db="EMBL/GenBank/DDBJ databases">
        <authorList>
            <person name="Lanie J.A."/>
            <person name="Ng W.-L."/>
            <person name="Kazmierczak K.M."/>
            <person name="Andrzejewski T.M."/>
            <person name="Davidsen T.M."/>
            <person name="Wayne K.J."/>
            <person name="Tettelin H."/>
            <person name="Glass J.I."/>
            <person name="Rusch D."/>
            <person name="Podicherti R."/>
            <person name="Tsui H.-C.T."/>
            <person name="Winkler M.E."/>
        </authorList>
    </citation>
    <scope>NUCLEOTIDE SEQUENCE</scope>
</reference>
<gene>
    <name evidence="1" type="ORF">METZ01_LOCUS106846</name>
</gene>
<organism evidence="1">
    <name type="scientific">marine metagenome</name>
    <dbReference type="NCBI Taxonomy" id="408172"/>
    <lineage>
        <taxon>unclassified sequences</taxon>
        <taxon>metagenomes</taxon>
        <taxon>ecological metagenomes</taxon>
    </lineage>
</organism>
<evidence type="ECO:0000313" key="1">
    <source>
        <dbReference type="EMBL" id="SVA53992.1"/>
    </source>
</evidence>
<dbReference type="Gene3D" id="3.30.429.10">
    <property type="entry name" value="Macrophage Migration Inhibitory Factor"/>
    <property type="match status" value="1"/>
</dbReference>
<proteinExistence type="predicted"/>
<dbReference type="EMBL" id="UINC01012353">
    <property type="protein sequence ID" value="SVA53992.1"/>
    <property type="molecule type" value="Genomic_DNA"/>
</dbReference>
<name>A0A381WNK9_9ZZZZ</name>
<evidence type="ECO:0008006" key="2">
    <source>
        <dbReference type="Google" id="ProtNLM"/>
    </source>
</evidence>
<dbReference type="AlphaFoldDB" id="A0A381WNK9"/>